<dbReference type="PANTHER" id="PTHR43143:SF6">
    <property type="entry name" value="BLL3016 PROTEIN"/>
    <property type="match status" value="1"/>
</dbReference>
<keyword evidence="3" id="KW-1185">Reference proteome</keyword>
<name>A0A2Z5G6Z2_9BACT</name>
<evidence type="ECO:0000313" key="3">
    <source>
        <dbReference type="Proteomes" id="UP000253606"/>
    </source>
</evidence>
<dbReference type="KEGG" id="abas:ACPOL_5530"/>
<dbReference type="InterPro" id="IPR051918">
    <property type="entry name" value="STPP_CPPED1"/>
</dbReference>
<dbReference type="EMBL" id="CP030840">
    <property type="protein sequence ID" value="AXC14778.1"/>
    <property type="molecule type" value="Genomic_DNA"/>
</dbReference>
<dbReference type="InterPro" id="IPR004843">
    <property type="entry name" value="Calcineurin-like_PHP"/>
</dbReference>
<dbReference type="PROSITE" id="PS51318">
    <property type="entry name" value="TAT"/>
    <property type="match status" value="1"/>
</dbReference>
<dbReference type="Proteomes" id="UP000253606">
    <property type="component" value="Chromosome"/>
</dbReference>
<accession>A0A2Z5G6Z2</accession>
<dbReference type="InterPro" id="IPR029052">
    <property type="entry name" value="Metallo-depent_PP-like"/>
</dbReference>
<evidence type="ECO:0000259" key="1">
    <source>
        <dbReference type="Pfam" id="PF00149"/>
    </source>
</evidence>
<proteinExistence type="predicted"/>
<dbReference type="RefSeq" id="WP_114209485.1">
    <property type="nucleotide sequence ID" value="NZ_CP030840.1"/>
</dbReference>
<dbReference type="Pfam" id="PF00149">
    <property type="entry name" value="Metallophos"/>
    <property type="match status" value="1"/>
</dbReference>
<dbReference type="AlphaFoldDB" id="A0A2Z5G6Z2"/>
<sequence length="336" mass="36031">MKKNDGKHENQAETALQTNELVVAEDGIDRRNFLQCMAWAGTGLIWSMVAGVPTSKVLADSTSTAKKNIVEDFSFVQISDSHIGFNKAANQNVTNTLKIAIDKINAGHAGAKRPEFMIHTGDITQSSKPAEFDTAAEVIKDAKVGQVFYVPGEHDFSLDDGEQYKQRFGKGTLGSGWYSHDYKGVHFVGLNNCVQVDAMGNLGPDQLDWLKSDLGGLSASTPVVVFAHIPLWMVYQKWGWGTQDGATALGYMKRFGSVTVLNGHIHQIVQKVEGNVSFHTAMSTAFPQPAPGTAAGPGPMAVPAGKLESVLGVTNVNVVRGHNHLAVVDSSLAEAV</sequence>
<dbReference type="OrthoDB" id="9780884at2"/>
<dbReference type="SUPFAM" id="SSF56300">
    <property type="entry name" value="Metallo-dependent phosphatases"/>
    <property type="match status" value="1"/>
</dbReference>
<dbReference type="GO" id="GO:0016787">
    <property type="term" value="F:hydrolase activity"/>
    <property type="evidence" value="ECO:0007669"/>
    <property type="project" value="InterPro"/>
</dbReference>
<dbReference type="InterPro" id="IPR006311">
    <property type="entry name" value="TAT_signal"/>
</dbReference>
<reference evidence="2 3" key="1">
    <citation type="journal article" date="2018" name="Front. Microbiol.">
        <title>Hydrolytic Capabilities as a Key to Environmental Success: Chitinolytic and Cellulolytic Acidobacteria From Acidic Sub-arctic Soils and Boreal Peatlands.</title>
        <authorList>
            <person name="Belova S.E."/>
            <person name="Ravin N.V."/>
            <person name="Pankratov T.A."/>
            <person name="Rakitin A.L."/>
            <person name="Ivanova A.A."/>
            <person name="Beletsky A.V."/>
            <person name="Mardanov A.V."/>
            <person name="Sinninghe Damste J.S."/>
            <person name="Dedysh S.N."/>
        </authorList>
    </citation>
    <scope>NUCLEOTIDE SEQUENCE [LARGE SCALE GENOMIC DNA]</scope>
    <source>
        <strain evidence="2 3">SBC82</strain>
    </source>
</reference>
<organism evidence="2 3">
    <name type="scientific">Acidisarcina polymorpha</name>
    <dbReference type="NCBI Taxonomy" id="2211140"/>
    <lineage>
        <taxon>Bacteria</taxon>
        <taxon>Pseudomonadati</taxon>
        <taxon>Acidobacteriota</taxon>
        <taxon>Terriglobia</taxon>
        <taxon>Terriglobales</taxon>
        <taxon>Acidobacteriaceae</taxon>
        <taxon>Acidisarcina</taxon>
    </lineage>
</organism>
<evidence type="ECO:0000313" key="2">
    <source>
        <dbReference type="EMBL" id="AXC14778.1"/>
    </source>
</evidence>
<dbReference type="Gene3D" id="3.60.21.10">
    <property type="match status" value="1"/>
</dbReference>
<gene>
    <name evidence="2" type="ORF">ACPOL_5530</name>
</gene>
<protein>
    <recommendedName>
        <fullName evidence="1">Calcineurin-like phosphoesterase domain-containing protein</fullName>
    </recommendedName>
</protein>
<feature type="domain" description="Calcineurin-like phosphoesterase" evidence="1">
    <location>
        <begin position="74"/>
        <end position="267"/>
    </location>
</feature>
<dbReference type="PANTHER" id="PTHR43143">
    <property type="entry name" value="METALLOPHOSPHOESTERASE, CALCINEURIN SUPERFAMILY"/>
    <property type="match status" value="1"/>
</dbReference>